<proteinExistence type="predicted"/>
<dbReference type="CDD" id="cd19166">
    <property type="entry name" value="HemeO-bac"/>
    <property type="match status" value="1"/>
</dbReference>
<dbReference type="Pfam" id="PF01126">
    <property type="entry name" value="Heme_oxygenase"/>
    <property type="match status" value="1"/>
</dbReference>
<dbReference type="SUPFAM" id="SSF48613">
    <property type="entry name" value="Heme oxygenase-like"/>
    <property type="match status" value="1"/>
</dbReference>
<dbReference type="Proteomes" id="UP000316968">
    <property type="component" value="Chromosome"/>
</dbReference>
<dbReference type="InterPro" id="IPR016084">
    <property type="entry name" value="Haem_Oase-like_multi-hlx"/>
</dbReference>
<protein>
    <submittedName>
        <fullName evidence="1">Biliverdin-producing heme oxygenase</fullName>
    </submittedName>
</protein>
<dbReference type="OrthoDB" id="114943at2"/>
<dbReference type="Gene3D" id="1.20.910.10">
    <property type="entry name" value="Heme oxygenase-like"/>
    <property type="match status" value="1"/>
</dbReference>
<evidence type="ECO:0000313" key="2">
    <source>
        <dbReference type="Proteomes" id="UP000316968"/>
    </source>
</evidence>
<dbReference type="EMBL" id="CP041217">
    <property type="protein sequence ID" value="QDH23189.1"/>
    <property type="molecule type" value="Genomic_DNA"/>
</dbReference>
<dbReference type="AlphaFoldDB" id="A0A4Y6UZL6"/>
<reference evidence="1 2" key="1">
    <citation type="submission" date="2019-06" db="EMBL/GenBank/DDBJ databases">
        <title>Saccharibacillus brassicae sp. nov., an endophytic bacterium isolated from Chinese cabbage seeds (Brassica pekinensis).</title>
        <authorList>
            <person name="Jiang L."/>
            <person name="Lee J."/>
            <person name="Kim S.W."/>
        </authorList>
    </citation>
    <scope>NUCLEOTIDE SEQUENCE [LARGE SCALE GENOMIC DNA]</scope>
    <source>
        <strain evidence="2">KCTC 43072 / ATSA2</strain>
    </source>
</reference>
<dbReference type="GO" id="GO:0004392">
    <property type="term" value="F:heme oxygenase (decyclizing) activity"/>
    <property type="evidence" value="ECO:0007669"/>
    <property type="project" value="InterPro"/>
</dbReference>
<name>A0A4Y6UZL6_SACBS</name>
<organism evidence="1 2">
    <name type="scientific">Saccharibacillus brassicae</name>
    <dbReference type="NCBI Taxonomy" id="2583377"/>
    <lineage>
        <taxon>Bacteria</taxon>
        <taxon>Bacillati</taxon>
        <taxon>Bacillota</taxon>
        <taxon>Bacilli</taxon>
        <taxon>Bacillales</taxon>
        <taxon>Paenibacillaceae</taxon>
        <taxon>Saccharibacillus</taxon>
    </lineage>
</organism>
<dbReference type="InterPro" id="IPR016053">
    <property type="entry name" value="Haem_Oase-like"/>
</dbReference>
<dbReference type="GO" id="GO:0006788">
    <property type="term" value="P:heme oxidation"/>
    <property type="evidence" value="ECO:0007669"/>
    <property type="project" value="InterPro"/>
</dbReference>
<dbReference type="KEGG" id="saca:FFV09_21385"/>
<gene>
    <name evidence="1" type="ORF">FFV09_21385</name>
</gene>
<evidence type="ECO:0000313" key="1">
    <source>
        <dbReference type="EMBL" id="QDH23189.1"/>
    </source>
</evidence>
<keyword evidence="2" id="KW-1185">Reference proteome</keyword>
<sequence length="201" mass="22278">MKLHILERLKAESAPYHDQVESNPYAAGIMAGTLDLDAYTHYLELFYGFIAPLEEQAEASGALDASGYDLADRRKTPMLEQDLGHLGLSPEQIRALPRCSDLPDVSTPGKLLGCFYVIEGSTMGGQMITRQLSKTLAVSPEAGLRYFNAYGAQTRERWSAFRERLAEAGADESRSDEMTEAAISTFRLLQRWIDADLTAPR</sequence>
<accession>A0A4Y6UZL6</accession>
<dbReference type="RefSeq" id="WP_141449726.1">
    <property type="nucleotide sequence ID" value="NZ_CP041217.1"/>
</dbReference>